<dbReference type="GO" id="GO:0005829">
    <property type="term" value="C:cytosol"/>
    <property type="evidence" value="ECO:0007669"/>
    <property type="project" value="TreeGrafter"/>
</dbReference>
<dbReference type="AlphaFoldDB" id="A0AAV6VGK8"/>
<dbReference type="SUPFAM" id="SSF110004">
    <property type="entry name" value="Glycolipid transfer protein, GLTP"/>
    <property type="match status" value="1"/>
</dbReference>
<evidence type="ECO:0000313" key="3">
    <source>
        <dbReference type="EMBL" id="KAG8195186.1"/>
    </source>
</evidence>
<dbReference type="InterPro" id="IPR036497">
    <property type="entry name" value="GLTP_sf"/>
</dbReference>
<reference evidence="3 4" key="1">
    <citation type="journal article" date="2022" name="Nat. Ecol. Evol.">
        <title>A masculinizing supergene underlies an exaggerated male reproductive morph in a spider.</title>
        <authorList>
            <person name="Hendrickx F."/>
            <person name="De Corte Z."/>
            <person name="Sonet G."/>
            <person name="Van Belleghem S.M."/>
            <person name="Kostlbacher S."/>
            <person name="Vangestel C."/>
        </authorList>
    </citation>
    <scope>NUCLEOTIDE SEQUENCE [LARGE SCALE GENOMIC DNA]</scope>
    <source>
        <strain evidence="3">W744_W776</strain>
    </source>
</reference>
<dbReference type="FunFam" id="1.10.3520.10:FF:000001">
    <property type="entry name" value="Pleckstrin domain-containing family A member 8"/>
    <property type="match status" value="1"/>
</dbReference>
<dbReference type="GO" id="GO:1902387">
    <property type="term" value="F:ceramide 1-phosphate binding"/>
    <property type="evidence" value="ECO:0007669"/>
    <property type="project" value="TreeGrafter"/>
</dbReference>
<dbReference type="PANTHER" id="PTHR10219">
    <property type="entry name" value="GLYCOLIPID TRANSFER PROTEIN-RELATED"/>
    <property type="match status" value="1"/>
</dbReference>
<comment type="caution">
    <text evidence="3">The sequence shown here is derived from an EMBL/GenBank/DDBJ whole genome shotgun (WGS) entry which is preliminary data.</text>
</comment>
<dbReference type="Proteomes" id="UP000827092">
    <property type="component" value="Unassembled WGS sequence"/>
</dbReference>
<sequence>MLFSVCKQFPEVTDGKIEVVPFLEASKEIVKFVEILGTVFSPVKNDISGNIEKLSKIHHSDEAKFSTLNGIVEHELPLERQHQIGIDALLWLKRALEYVNVFLSCFAEDGKQPPCSENMSAFFHKAYEEKLKPFHGWIVQKVFGLIVIAAPSRSSLLKLLSGGKDPVPEEEIIKDIEQFLIGLNSNIDTINRLYVTHNLHFNHKV</sequence>
<feature type="domain" description="Glycolipid transfer protein" evidence="2">
    <location>
        <begin position="17"/>
        <end position="161"/>
    </location>
</feature>
<name>A0AAV6VGK8_9ARAC</name>
<dbReference type="InterPro" id="IPR014830">
    <property type="entry name" value="Glycolipid_transfer_prot_dom"/>
</dbReference>
<dbReference type="Gene3D" id="1.10.3520.10">
    <property type="entry name" value="Glycolipid transfer protein"/>
    <property type="match status" value="1"/>
</dbReference>
<protein>
    <recommendedName>
        <fullName evidence="2">Glycolipid transfer protein domain-containing protein</fullName>
    </recommendedName>
</protein>
<gene>
    <name evidence="3" type="ORF">JTE90_027930</name>
</gene>
<keyword evidence="4" id="KW-1185">Reference proteome</keyword>
<dbReference type="PANTHER" id="PTHR10219:SF25">
    <property type="entry name" value="PLECKSTRIN HOMOLOGY DOMAIN-CONTAINING FAMILY A MEMBER 8"/>
    <property type="match status" value="1"/>
</dbReference>
<keyword evidence="1" id="KW-0813">Transport</keyword>
<accession>A0AAV6VGK8</accession>
<evidence type="ECO:0000313" key="4">
    <source>
        <dbReference type="Proteomes" id="UP000827092"/>
    </source>
</evidence>
<dbReference type="Pfam" id="PF08718">
    <property type="entry name" value="GLTP"/>
    <property type="match status" value="1"/>
</dbReference>
<dbReference type="EMBL" id="JAFNEN010000091">
    <property type="protein sequence ID" value="KAG8195186.1"/>
    <property type="molecule type" value="Genomic_DNA"/>
</dbReference>
<dbReference type="GO" id="GO:0016020">
    <property type="term" value="C:membrane"/>
    <property type="evidence" value="ECO:0007669"/>
    <property type="project" value="TreeGrafter"/>
</dbReference>
<evidence type="ECO:0000256" key="1">
    <source>
        <dbReference type="ARBA" id="ARBA00022448"/>
    </source>
</evidence>
<proteinExistence type="predicted"/>
<evidence type="ECO:0000259" key="2">
    <source>
        <dbReference type="Pfam" id="PF08718"/>
    </source>
</evidence>
<organism evidence="3 4">
    <name type="scientific">Oedothorax gibbosus</name>
    <dbReference type="NCBI Taxonomy" id="931172"/>
    <lineage>
        <taxon>Eukaryota</taxon>
        <taxon>Metazoa</taxon>
        <taxon>Ecdysozoa</taxon>
        <taxon>Arthropoda</taxon>
        <taxon>Chelicerata</taxon>
        <taxon>Arachnida</taxon>
        <taxon>Araneae</taxon>
        <taxon>Araneomorphae</taxon>
        <taxon>Entelegynae</taxon>
        <taxon>Araneoidea</taxon>
        <taxon>Linyphiidae</taxon>
        <taxon>Erigoninae</taxon>
        <taxon>Oedothorax</taxon>
    </lineage>
</organism>
<dbReference type="GO" id="GO:1902388">
    <property type="term" value="F:ceramide 1-phosphate transfer activity"/>
    <property type="evidence" value="ECO:0007669"/>
    <property type="project" value="TreeGrafter"/>
</dbReference>